<evidence type="ECO:0000256" key="5">
    <source>
        <dbReference type="PIRNR" id="PIRNR006443"/>
    </source>
</evidence>
<evidence type="ECO:0000256" key="2">
    <source>
        <dbReference type="ARBA" id="ARBA00006112"/>
    </source>
</evidence>
<dbReference type="RefSeq" id="WP_004141334.1">
    <property type="nucleotide sequence ID" value="NZ_GG694027.1"/>
</dbReference>
<dbReference type="OrthoDB" id="9784492at2"/>
<dbReference type="InterPro" id="IPR013484">
    <property type="entry name" value="MoaB_proteobac"/>
</dbReference>
<dbReference type="PROSITE" id="PS01078">
    <property type="entry name" value="MOCF_BIOSYNTHESIS_1"/>
    <property type="match status" value="1"/>
</dbReference>
<comment type="function">
    <text evidence="5">May be involved in the biosynthesis of molybdopterin.</text>
</comment>
<accession>C8NAQ6</accession>
<protein>
    <recommendedName>
        <fullName evidence="3 5">Molybdenum cofactor biosynthesis protein B</fullName>
    </recommendedName>
</protein>
<dbReference type="GeneID" id="84790503"/>
<dbReference type="SUPFAM" id="SSF53218">
    <property type="entry name" value="Molybdenum cofactor biosynthesis proteins"/>
    <property type="match status" value="1"/>
</dbReference>
<dbReference type="EMBL" id="ACKY01000095">
    <property type="protein sequence ID" value="EEV88277.1"/>
    <property type="molecule type" value="Genomic_DNA"/>
</dbReference>
<dbReference type="GO" id="GO:0006777">
    <property type="term" value="P:Mo-molybdopterin cofactor biosynthetic process"/>
    <property type="evidence" value="ECO:0007669"/>
    <property type="project" value="UniProtKB-UniRule"/>
</dbReference>
<gene>
    <name evidence="7" type="primary">moaB</name>
    <name evidence="7" type="ORF">HMPREF0198_1584</name>
</gene>
<comment type="pathway">
    <text evidence="1 5">Cofactor biosynthesis; molybdopterin biosynthesis.</text>
</comment>
<dbReference type="Proteomes" id="UP000004870">
    <property type="component" value="Unassembled WGS sequence"/>
</dbReference>
<dbReference type="InterPro" id="IPR036425">
    <property type="entry name" value="MoaB/Mog-like_dom_sf"/>
</dbReference>
<dbReference type="Gene3D" id="3.40.980.10">
    <property type="entry name" value="MoaB/Mog-like domain"/>
    <property type="match status" value="1"/>
</dbReference>
<feature type="domain" description="MoaB/Mog" evidence="6">
    <location>
        <begin position="15"/>
        <end position="159"/>
    </location>
</feature>
<dbReference type="InterPro" id="IPR012245">
    <property type="entry name" value="MoaB"/>
</dbReference>
<dbReference type="InterPro" id="IPR008284">
    <property type="entry name" value="MoCF_biosynth_CS"/>
</dbReference>
<dbReference type="UniPathway" id="UPA00344"/>
<dbReference type="HOGENOM" id="CLU_077358_2_2_6"/>
<dbReference type="STRING" id="2718.CHUV0807_1681"/>
<evidence type="ECO:0000256" key="1">
    <source>
        <dbReference type="ARBA" id="ARBA00005046"/>
    </source>
</evidence>
<dbReference type="CDD" id="cd00886">
    <property type="entry name" value="MogA_MoaB"/>
    <property type="match status" value="1"/>
</dbReference>
<comment type="caution">
    <text evidence="7">The sequence shown here is derived from an EMBL/GenBank/DDBJ whole genome shotgun (WGS) entry which is preliminary data.</text>
</comment>
<dbReference type="PIRSF" id="PIRSF006443">
    <property type="entry name" value="MoaB"/>
    <property type="match status" value="1"/>
</dbReference>
<evidence type="ECO:0000259" key="6">
    <source>
        <dbReference type="SMART" id="SM00852"/>
    </source>
</evidence>
<dbReference type="InterPro" id="IPR001453">
    <property type="entry name" value="MoaB/Mog_dom"/>
</dbReference>
<dbReference type="SMART" id="SM00852">
    <property type="entry name" value="MoCF_biosynth"/>
    <property type="match status" value="1"/>
</dbReference>
<keyword evidence="4 5" id="KW-0501">Molybdenum cofactor biosynthesis</keyword>
<dbReference type="PANTHER" id="PTHR43232:SF2">
    <property type="entry name" value="MOLYBDENUM COFACTOR BIOSYNTHESIS PROTEIN B"/>
    <property type="match status" value="1"/>
</dbReference>
<evidence type="ECO:0000313" key="8">
    <source>
        <dbReference type="Proteomes" id="UP000004870"/>
    </source>
</evidence>
<dbReference type="Pfam" id="PF00994">
    <property type="entry name" value="MoCF_biosynth"/>
    <property type="match status" value="1"/>
</dbReference>
<dbReference type="NCBIfam" id="TIGR00177">
    <property type="entry name" value="molyb_syn"/>
    <property type="match status" value="1"/>
</dbReference>
<organism evidence="7 8">
    <name type="scientific">Cardiobacterium hominis (strain ATCC 15826 / DSM 8339 / NCTC 10426 / 6573)</name>
    <dbReference type="NCBI Taxonomy" id="638300"/>
    <lineage>
        <taxon>Bacteria</taxon>
        <taxon>Pseudomonadati</taxon>
        <taxon>Pseudomonadota</taxon>
        <taxon>Gammaproteobacteria</taxon>
        <taxon>Cardiobacteriales</taxon>
        <taxon>Cardiobacteriaceae</taxon>
        <taxon>Cardiobacterium</taxon>
    </lineage>
</organism>
<reference evidence="7 8" key="1">
    <citation type="submission" date="2009-08" db="EMBL/GenBank/DDBJ databases">
        <authorList>
            <person name="Qin X."/>
            <person name="Bachman B."/>
            <person name="Battles P."/>
            <person name="Bell A."/>
            <person name="Bess C."/>
            <person name="Bickham C."/>
            <person name="Chaboub L."/>
            <person name="Chen D."/>
            <person name="Coyle M."/>
            <person name="Deiros D.R."/>
            <person name="Dinh H."/>
            <person name="Forbes L."/>
            <person name="Fowler G."/>
            <person name="Francisco L."/>
            <person name="Fu Q."/>
            <person name="Gubbala S."/>
            <person name="Hale W."/>
            <person name="Han Y."/>
            <person name="Hemphill L."/>
            <person name="Highlander S.K."/>
            <person name="Hirani K."/>
            <person name="Hogues M."/>
            <person name="Jackson L."/>
            <person name="Jakkamsetti A."/>
            <person name="Javaid M."/>
            <person name="Jiang H."/>
            <person name="Korchina V."/>
            <person name="Kovar C."/>
            <person name="Lara F."/>
            <person name="Lee S."/>
            <person name="Mata R."/>
            <person name="Mathew T."/>
            <person name="Moen C."/>
            <person name="Morales K."/>
            <person name="Munidasa M."/>
            <person name="Nazareth L."/>
            <person name="Ngo R."/>
            <person name="Nguyen L."/>
            <person name="Okwuonu G."/>
            <person name="Ongeri F."/>
            <person name="Patil S."/>
            <person name="Petrosino J."/>
            <person name="Pham C."/>
            <person name="Pham P."/>
            <person name="Pu L.-L."/>
            <person name="Puazo M."/>
            <person name="Raj R."/>
            <person name="Reid J."/>
            <person name="Rouhana J."/>
            <person name="Saada N."/>
            <person name="Shang Y."/>
            <person name="Simmons D."/>
            <person name="Thornton R."/>
            <person name="Warren J."/>
            <person name="Weissenberger G."/>
            <person name="Zhang J."/>
            <person name="Zhang L."/>
            <person name="Zhou C."/>
            <person name="Zhu D."/>
            <person name="Muzny D."/>
            <person name="Worley K."/>
            <person name="Gibbs R."/>
        </authorList>
    </citation>
    <scope>NUCLEOTIDE SEQUENCE [LARGE SCALE GENOMIC DNA]</scope>
    <source>
        <strain evidence="8">ATCC 15826 / DSM 8339 / NCTC 10426 / 6573</strain>
    </source>
</reference>
<dbReference type="AlphaFoldDB" id="C8NAQ6"/>
<name>C8NAQ6_CARH6</name>
<sequence length="177" mass="19298">MSHKAPKPFYPLNIAILTVSDTRTLAEDTSGQYLEDAVRAAGHHLAARTLLTDDKYHIRAQVAAWIADTNIQVVLITGGTGFYGRDNTPEAVAVLFDKTIDGFGEAFRAASIADIGMSTLQSRALAGMANRTAVFCMPGSTGACKTAWEYVLKDQLDSRTRPCNFYPHLTRSDDNQL</sequence>
<keyword evidence="8" id="KW-1185">Reference proteome</keyword>
<dbReference type="PANTHER" id="PTHR43232">
    <property type="entry name" value="MOLYBDENUM COFACTOR BIOSYNTHESIS PROTEIN B"/>
    <property type="match status" value="1"/>
</dbReference>
<dbReference type="GO" id="GO:0005829">
    <property type="term" value="C:cytosol"/>
    <property type="evidence" value="ECO:0007669"/>
    <property type="project" value="TreeGrafter"/>
</dbReference>
<proteinExistence type="inferred from homology"/>
<evidence type="ECO:0000256" key="3">
    <source>
        <dbReference type="ARBA" id="ARBA00015262"/>
    </source>
</evidence>
<dbReference type="NCBIfam" id="TIGR02667">
    <property type="entry name" value="moaB_proteo"/>
    <property type="match status" value="1"/>
</dbReference>
<comment type="similarity">
    <text evidence="2 5">Belongs to the MoaB/Mog family.</text>
</comment>
<evidence type="ECO:0000256" key="4">
    <source>
        <dbReference type="ARBA" id="ARBA00023150"/>
    </source>
</evidence>
<evidence type="ECO:0000313" key="7">
    <source>
        <dbReference type="EMBL" id="EEV88277.1"/>
    </source>
</evidence>